<keyword evidence="1" id="KW-0812">Transmembrane</keyword>
<feature type="transmembrane region" description="Helical" evidence="1">
    <location>
        <begin position="78"/>
        <end position="95"/>
    </location>
</feature>
<protein>
    <recommendedName>
        <fullName evidence="4">PQ loop repeat protein</fullName>
    </recommendedName>
</protein>
<feature type="transmembrane region" description="Helical" evidence="1">
    <location>
        <begin position="48"/>
        <end position="66"/>
    </location>
</feature>
<evidence type="ECO:0000256" key="1">
    <source>
        <dbReference type="SAM" id="Phobius"/>
    </source>
</evidence>
<comment type="caution">
    <text evidence="2">The sequence shown here is derived from an EMBL/GenBank/DDBJ whole genome shotgun (WGS) entry which is preliminary data.</text>
</comment>
<proteinExistence type="predicted"/>
<gene>
    <name evidence="2" type="ORF">HQN59_05815</name>
</gene>
<organism evidence="2 3">
    <name type="scientific">Piscinibacter koreensis</name>
    <dbReference type="NCBI Taxonomy" id="2742824"/>
    <lineage>
        <taxon>Bacteria</taxon>
        <taxon>Pseudomonadati</taxon>
        <taxon>Pseudomonadota</taxon>
        <taxon>Betaproteobacteria</taxon>
        <taxon>Burkholderiales</taxon>
        <taxon>Sphaerotilaceae</taxon>
        <taxon>Piscinibacter</taxon>
    </lineage>
</organism>
<dbReference type="Proteomes" id="UP000529637">
    <property type="component" value="Unassembled WGS sequence"/>
</dbReference>
<evidence type="ECO:0008006" key="4">
    <source>
        <dbReference type="Google" id="ProtNLM"/>
    </source>
</evidence>
<keyword evidence="1" id="KW-0472">Membrane</keyword>
<evidence type="ECO:0000313" key="3">
    <source>
        <dbReference type="Proteomes" id="UP000529637"/>
    </source>
</evidence>
<dbReference type="EMBL" id="JABWMJ010000002">
    <property type="protein sequence ID" value="NUZ05275.1"/>
    <property type="molecule type" value="Genomic_DNA"/>
</dbReference>
<dbReference type="AlphaFoldDB" id="A0A7Y6NL82"/>
<keyword evidence="3" id="KW-1185">Reference proteome</keyword>
<feature type="transmembrane region" description="Helical" evidence="1">
    <location>
        <begin position="15"/>
        <end position="36"/>
    </location>
</feature>
<name>A0A7Y6NL82_9BURK</name>
<evidence type="ECO:0000313" key="2">
    <source>
        <dbReference type="EMBL" id="NUZ05275.1"/>
    </source>
</evidence>
<sequence length="119" mass="12723">MDVAELLPNLSPASLLEALMLVCFGIAWPVATLRMLVRRRAEGQGRAFTAIILCGYAAGASAKLAAAAGIDLDAVEPVFWLYVINLASVAINLALQWHYRRRPPRPDAAAAPAPMPSAR</sequence>
<reference evidence="2 3" key="1">
    <citation type="submission" date="2020-06" db="EMBL/GenBank/DDBJ databases">
        <title>Schlegella sp. ID0723 isolated from air conditioner.</title>
        <authorList>
            <person name="Kim D.Y."/>
            <person name="Kim D.-U."/>
        </authorList>
    </citation>
    <scope>NUCLEOTIDE SEQUENCE [LARGE SCALE GENOMIC DNA]</scope>
    <source>
        <strain evidence="2 3">ID0723</strain>
    </source>
</reference>
<accession>A0A7Y6NL82</accession>
<dbReference type="RefSeq" id="WP_176067002.1">
    <property type="nucleotide sequence ID" value="NZ_JABWMJ010000002.1"/>
</dbReference>
<keyword evidence="1" id="KW-1133">Transmembrane helix</keyword>